<protein>
    <submittedName>
        <fullName evidence="5">UDP-glycosyltransferase superfamily protein</fullName>
    </submittedName>
</protein>
<feature type="compositionally biased region" description="Polar residues" evidence="2">
    <location>
        <begin position="1240"/>
        <end position="1256"/>
    </location>
</feature>
<dbReference type="Pfam" id="PF14223">
    <property type="entry name" value="Retrotran_gag_2"/>
    <property type="match status" value="1"/>
</dbReference>
<dbReference type="InterPro" id="IPR043502">
    <property type="entry name" value="DNA/RNA_pol_sf"/>
</dbReference>
<accession>A0ABQ5DQ64</accession>
<dbReference type="Gene3D" id="3.40.50.2000">
    <property type="entry name" value="Glycogen Phosphorylase B"/>
    <property type="match status" value="2"/>
</dbReference>
<dbReference type="PANTHER" id="PTHR48050:SF13">
    <property type="entry name" value="STEROL 3-BETA-GLUCOSYLTRANSFERASE UGT80A2"/>
    <property type="match status" value="1"/>
</dbReference>
<evidence type="ECO:0000256" key="2">
    <source>
        <dbReference type="SAM" id="MobiDB-lite"/>
    </source>
</evidence>
<dbReference type="PANTHER" id="PTHR48050">
    <property type="entry name" value="STEROL 3-BETA-GLUCOSYLTRANSFERASE"/>
    <property type="match status" value="1"/>
</dbReference>
<keyword evidence="6" id="KW-1185">Reference proteome</keyword>
<feature type="compositionally biased region" description="Low complexity" evidence="2">
    <location>
        <begin position="569"/>
        <end position="592"/>
    </location>
</feature>
<reference evidence="5" key="2">
    <citation type="submission" date="2022-01" db="EMBL/GenBank/DDBJ databases">
        <authorList>
            <person name="Yamashiro T."/>
            <person name="Shiraishi A."/>
            <person name="Satake H."/>
            <person name="Nakayama K."/>
        </authorList>
    </citation>
    <scope>NUCLEOTIDE SEQUENCE</scope>
</reference>
<organism evidence="5 6">
    <name type="scientific">Tanacetum coccineum</name>
    <dbReference type="NCBI Taxonomy" id="301880"/>
    <lineage>
        <taxon>Eukaryota</taxon>
        <taxon>Viridiplantae</taxon>
        <taxon>Streptophyta</taxon>
        <taxon>Embryophyta</taxon>
        <taxon>Tracheophyta</taxon>
        <taxon>Spermatophyta</taxon>
        <taxon>Magnoliopsida</taxon>
        <taxon>eudicotyledons</taxon>
        <taxon>Gunneridae</taxon>
        <taxon>Pentapetalae</taxon>
        <taxon>asterids</taxon>
        <taxon>campanulids</taxon>
        <taxon>Asterales</taxon>
        <taxon>Asteraceae</taxon>
        <taxon>Asteroideae</taxon>
        <taxon>Anthemideae</taxon>
        <taxon>Anthemidinae</taxon>
        <taxon>Tanacetum</taxon>
    </lineage>
</organism>
<proteinExistence type="predicted"/>
<reference evidence="5" key="1">
    <citation type="journal article" date="2022" name="Int. J. Mol. Sci.">
        <title>Draft Genome of Tanacetum Coccineum: Genomic Comparison of Closely Related Tanacetum-Family Plants.</title>
        <authorList>
            <person name="Yamashiro T."/>
            <person name="Shiraishi A."/>
            <person name="Nakayama K."/>
            <person name="Satake H."/>
        </authorList>
    </citation>
    <scope>NUCLEOTIDE SEQUENCE</scope>
</reference>
<dbReference type="InterPro" id="IPR004276">
    <property type="entry name" value="GlycoTrans_28_N"/>
</dbReference>
<evidence type="ECO:0000259" key="3">
    <source>
        <dbReference type="Pfam" id="PF03033"/>
    </source>
</evidence>
<sequence>MPIWSDGKSKPALRKLQSELSNFILGSSDKRQSSVNDPFRLEKSKTERPKRSNMLAEQSQQTPQFLNETLSANQKLQMLNKIATVRENGTVEFEIPGHAELCALGAESGKVYNACDEDNTECLEPRYLRPLQVVILIVGTRGDVQPFVAIAKRLQDYGHRVRLATHSNFKEFVLTAGLEFYPLGGDPKVLAEYMVKNKGFLPSGPSEIPVQRNQMKDIIFSLLAACKEPDLDTGIPFKADAMIANPPAYGHTHVAEALKIPIHIFFTMPWTPTSEFPHPLSRVKSPAGYRLSYQIVDSLIWLGIRDMINDVRKKKLKLRPVTYLSGSQGFEADIPHGYIWSPHLVPKPKDWGPKIDVVGFCFLDLASNYQPPEDFVRWLKAGPKPIYIGFGSLCFYTVLVIHCQPVQEPEKMTQTIVKALEMTGQRGIIQKGWGGLGNLTEPKDFVFSLDNCPHDWLFLQCAAVVHHGGAGTTAAGLKAACPTTIVPFFGDQPFWGDRVHSRGVGPPPIPVDQFTLNKLVNAIKFMLNPKVKEQAVELAKAMENEDGVEGAVRAFLKHLPIQNPDTKPPSKSSKTPIKSSSRPPKHSSSFSISGCFGCSPDTRLAEAMGICLMVMVSVEGYWQGAPKKREGTPDGIKGRARFRFEESFDQNLNLEFIRTSEHTHTHSTQSTKRASHTQNLHRQTLQRLIMLQQVDPTDNDKVPDTSDVKPVKIALLYMFCGDRHMESTSVNNVDASSSSSRIPRISGESTSRIDTRCDPFSFNNGGVTTSFVHTLSTPAAEYVQANRTANPQSFPFIAANQEADNEEDEDGVEYLGEEEEEVEEIFVELFDVPKELPPSRAHYHIIPLVEGAQLVNIRPYRHLKDVIEGLVKELLEVGAWCLCLENDWEGLDEIIVGVDEYEGMMICSPGFLLHIFFCLPFLLRHSYMTGETPPPSQPKQPIDKAYSIASIKALHHHLEAPPTTTPSTIDPLHETNDSLVVMWMYSTISPKLAEMVVDVDTSSYDVWKRLKDLFHNNKDDRVTQLDNEIRDTTIRSLSVTDFFQDIKSKADRLANLDSPVKDTSLVTYAVNGIRSKYPDATHVIRLREKAPTFDELRSMMLLEENDMSHTSVSSSLLHTSSSLPMVLVASTTPQDKSNTMSTSGFDVCRNFNVVLVLTDPVASLYMVQTTFDLVLLPRGRLLKPVHFGSPLPLSQQGPPHFSETRTMMFPNYAMSSSHIPQATMLPQAFQTMTLQQPSWNMDTGASSHLAKNTGNRYSLKDKNKAKTDKTKHGNGKSVKSQSQKVKKSKSMSESKPTTWLGALQYLTFTRPYISYAVQQICLYMHDPHDPHFNALKRILRYVCGTLDHGLQLHVSSTSQLTAFTDADWAGCPVTRRSTSGYCVFLGDNLLSWSAKRQVTLSRSSVEAEYHGVANVVAETAWIRNLLLELHAPLTTATLVYCDNVSAVYLSTNPVQHQRTKHIELDIHFVRDYVASGQVRVLHVPSRFQYADIFTQGLPTALFLEFRSSLNVRRSPAPTTWEY</sequence>
<feature type="domain" description="Erythromycin biosynthesis protein CIII-like C-terminal" evidence="4">
    <location>
        <begin position="450"/>
        <end position="543"/>
    </location>
</feature>
<feature type="domain" description="Glycosyltransferase family 28 N-terminal" evidence="3">
    <location>
        <begin position="133"/>
        <end position="276"/>
    </location>
</feature>
<dbReference type="SUPFAM" id="SSF56672">
    <property type="entry name" value="DNA/RNA polymerases"/>
    <property type="match status" value="1"/>
</dbReference>
<feature type="compositionally biased region" description="Basic and acidic residues" evidence="2">
    <location>
        <begin position="1258"/>
        <end position="1271"/>
    </location>
</feature>
<keyword evidence="1" id="KW-0808">Transferase</keyword>
<dbReference type="SUPFAM" id="SSF53756">
    <property type="entry name" value="UDP-Glycosyltransferase/glycogen phosphorylase"/>
    <property type="match status" value="1"/>
</dbReference>
<dbReference type="EMBL" id="BQNB010015481">
    <property type="protein sequence ID" value="GJT40517.1"/>
    <property type="molecule type" value="Genomic_DNA"/>
</dbReference>
<comment type="caution">
    <text evidence="5">The sequence shown here is derived from an EMBL/GenBank/DDBJ whole genome shotgun (WGS) entry which is preliminary data.</text>
</comment>
<dbReference type="InterPro" id="IPR050426">
    <property type="entry name" value="Glycosyltransferase_28"/>
</dbReference>
<feature type="region of interest" description="Disordered" evidence="2">
    <location>
        <begin position="729"/>
        <end position="751"/>
    </location>
</feature>
<dbReference type="InterPro" id="IPR002213">
    <property type="entry name" value="UDP_glucos_trans"/>
</dbReference>
<evidence type="ECO:0000256" key="1">
    <source>
        <dbReference type="ARBA" id="ARBA00022679"/>
    </source>
</evidence>
<evidence type="ECO:0000313" key="5">
    <source>
        <dbReference type="EMBL" id="GJT40517.1"/>
    </source>
</evidence>
<feature type="region of interest" description="Disordered" evidence="2">
    <location>
        <begin position="1240"/>
        <end position="1291"/>
    </location>
</feature>
<evidence type="ECO:0000259" key="4">
    <source>
        <dbReference type="Pfam" id="PF06722"/>
    </source>
</evidence>
<dbReference type="Proteomes" id="UP001151760">
    <property type="component" value="Unassembled WGS sequence"/>
</dbReference>
<feature type="compositionally biased region" description="Basic and acidic residues" evidence="2">
    <location>
        <begin position="39"/>
        <end position="50"/>
    </location>
</feature>
<name>A0ABQ5DQ64_9ASTR</name>
<dbReference type="CDD" id="cd03784">
    <property type="entry name" value="GT1_Gtf-like"/>
    <property type="match status" value="1"/>
</dbReference>
<dbReference type="InterPro" id="IPR010610">
    <property type="entry name" value="EryCIII-like_C"/>
</dbReference>
<gene>
    <name evidence="5" type="ORF">Tco_0940382</name>
</gene>
<dbReference type="Pfam" id="PF06722">
    <property type="entry name" value="EryCIII-like_C"/>
    <property type="match status" value="1"/>
</dbReference>
<feature type="compositionally biased region" description="Low complexity" evidence="2">
    <location>
        <begin position="729"/>
        <end position="746"/>
    </location>
</feature>
<dbReference type="Pfam" id="PF03033">
    <property type="entry name" value="Glyco_transf_28"/>
    <property type="match status" value="1"/>
</dbReference>
<feature type="region of interest" description="Disordered" evidence="2">
    <location>
        <begin position="27"/>
        <end position="62"/>
    </location>
</feature>
<feature type="region of interest" description="Disordered" evidence="2">
    <location>
        <begin position="559"/>
        <end position="592"/>
    </location>
</feature>
<evidence type="ECO:0000313" key="6">
    <source>
        <dbReference type="Proteomes" id="UP001151760"/>
    </source>
</evidence>
<dbReference type="CDD" id="cd09272">
    <property type="entry name" value="RNase_HI_RT_Ty1"/>
    <property type="match status" value="1"/>
</dbReference>